<sequence length="155" mass="17261">MQNYAINNNLTPFISMQNHYNLLYREEEREMMPTLEHFGVGSIPWSPLARGQLTRPFSQDSGRSGTDPYFSIYGAGAAQKAIIDHVEELAKKKGVSMAQLSLAWMLHKDVVSAPIIGTTSIEKLHGLVGALDVKLSEEEIKSLEEAYESRTIIGH</sequence>
<feature type="domain" description="NADP-dependent oxidoreductase" evidence="2">
    <location>
        <begin position="9"/>
        <end position="147"/>
    </location>
</feature>
<dbReference type="AlphaFoldDB" id="A0A4Y9ZEU1"/>
<dbReference type="InterPro" id="IPR050523">
    <property type="entry name" value="AKR_Detox_Biosynth"/>
</dbReference>
<dbReference type="InterPro" id="IPR036812">
    <property type="entry name" value="NAD(P)_OxRdtase_dom_sf"/>
</dbReference>
<name>A0A4Y9ZEU1_9AGAM</name>
<gene>
    <name evidence="3" type="ORF">EWM64_g10727</name>
</gene>
<proteinExistence type="predicted"/>
<dbReference type="Pfam" id="PF00248">
    <property type="entry name" value="Aldo_ket_red"/>
    <property type="match status" value="1"/>
</dbReference>
<dbReference type="SUPFAM" id="SSF51430">
    <property type="entry name" value="NAD(P)-linked oxidoreductase"/>
    <property type="match status" value="1"/>
</dbReference>
<evidence type="ECO:0000256" key="1">
    <source>
        <dbReference type="ARBA" id="ARBA00023002"/>
    </source>
</evidence>
<keyword evidence="1" id="KW-0560">Oxidoreductase</keyword>
<dbReference type="Proteomes" id="UP000298061">
    <property type="component" value="Unassembled WGS sequence"/>
</dbReference>
<dbReference type="EMBL" id="SFCI01003061">
    <property type="protein sequence ID" value="TFY73285.1"/>
    <property type="molecule type" value="Genomic_DNA"/>
</dbReference>
<dbReference type="InterPro" id="IPR023210">
    <property type="entry name" value="NADP_OxRdtase_dom"/>
</dbReference>
<dbReference type="PANTHER" id="PTHR43364">
    <property type="entry name" value="NADH-SPECIFIC METHYLGLYOXAL REDUCTASE-RELATED"/>
    <property type="match status" value="1"/>
</dbReference>
<dbReference type="GO" id="GO:0016491">
    <property type="term" value="F:oxidoreductase activity"/>
    <property type="evidence" value="ECO:0007669"/>
    <property type="project" value="UniProtKB-KW"/>
</dbReference>
<comment type="caution">
    <text evidence="3">The sequence shown here is derived from an EMBL/GenBank/DDBJ whole genome shotgun (WGS) entry which is preliminary data.</text>
</comment>
<evidence type="ECO:0000259" key="2">
    <source>
        <dbReference type="Pfam" id="PF00248"/>
    </source>
</evidence>
<protein>
    <recommendedName>
        <fullName evidence="2">NADP-dependent oxidoreductase domain-containing protein</fullName>
    </recommendedName>
</protein>
<dbReference type="STRING" id="135208.A0A4Y9ZEU1"/>
<dbReference type="PANTHER" id="PTHR43364:SF4">
    <property type="entry name" value="NAD(P)-LINKED OXIDOREDUCTASE SUPERFAMILY PROTEIN"/>
    <property type="match status" value="1"/>
</dbReference>
<keyword evidence="4" id="KW-1185">Reference proteome</keyword>
<accession>A0A4Y9ZEU1</accession>
<reference evidence="3 4" key="1">
    <citation type="submission" date="2019-02" db="EMBL/GenBank/DDBJ databases">
        <title>Genome sequencing of the rare red list fungi Hericium alpestre (H. flagellum).</title>
        <authorList>
            <person name="Buettner E."/>
            <person name="Kellner H."/>
        </authorList>
    </citation>
    <scope>NUCLEOTIDE SEQUENCE [LARGE SCALE GENOMIC DNA]</scope>
    <source>
        <strain evidence="3 4">DSM 108284</strain>
    </source>
</reference>
<evidence type="ECO:0000313" key="4">
    <source>
        <dbReference type="Proteomes" id="UP000298061"/>
    </source>
</evidence>
<dbReference type="Gene3D" id="3.20.20.100">
    <property type="entry name" value="NADP-dependent oxidoreductase domain"/>
    <property type="match status" value="1"/>
</dbReference>
<dbReference type="OrthoDB" id="48988at2759"/>
<evidence type="ECO:0000313" key="3">
    <source>
        <dbReference type="EMBL" id="TFY73285.1"/>
    </source>
</evidence>
<organism evidence="3 4">
    <name type="scientific">Hericium alpestre</name>
    <dbReference type="NCBI Taxonomy" id="135208"/>
    <lineage>
        <taxon>Eukaryota</taxon>
        <taxon>Fungi</taxon>
        <taxon>Dikarya</taxon>
        <taxon>Basidiomycota</taxon>
        <taxon>Agaricomycotina</taxon>
        <taxon>Agaricomycetes</taxon>
        <taxon>Russulales</taxon>
        <taxon>Hericiaceae</taxon>
        <taxon>Hericium</taxon>
    </lineage>
</organism>